<dbReference type="AlphaFoldDB" id="A0A316RF27"/>
<dbReference type="GeneID" id="92928710"/>
<dbReference type="Proteomes" id="UP000262954">
    <property type="component" value="Unassembled WGS sequence"/>
</dbReference>
<name>A0A316RF27_9BACT</name>
<accession>A0A316RF27</accession>
<organism evidence="1 2">
    <name type="scientific">Coprobacter fastidiosus</name>
    <dbReference type="NCBI Taxonomy" id="1099853"/>
    <lineage>
        <taxon>Bacteria</taxon>
        <taxon>Pseudomonadati</taxon>
        <taxon>Bacteroidota</taxon>
        <taxon>Bacteroidia</taxon>
        <taxon>Bacteroidales</taxon>
        <taxon>Barnesiellaceae</taxon>
        <taxon>Coprobacter</taxon>
    </lineage>
</organism>
<evidence type="ECO:0000313" key="2">
    <source>
        <dbReference type="Proteomes" id="UP000262954"/>
    </source>
</evidence>
<reference evidence="1 2" key="1">
    <citation type="journal article" date="2018" name="Nat. Biotechnol.">
        <title>A standardized bacterial taxonomy based on genome phylogeny substantially revises the tree of life.</title>
        <authorList>
            <person name="Parks D.H."/>
            <person name="Chuvochina M."/>
            <person name="Waite D.W."/>
            <person name="Rinke C."/>
            <person name="Skarshewski A."/>
            <person name="Chaumeil P.A."/>
            <person name="Hugenholtz P."/>
        </authorList>
    </citation>
    <scope>NUCLEOTIDE SEQUENCE [LARGE SCALE GENOMIC DNA]</scope>
    <source>
        <strain evidence="1">UBA11482</strain>
    </source>
</reference>
<dbReference type="RefSeq" id="WP_009318051.1">
    <property type="nucleotide sequence ID" value="NZ_AP028032.1"/>
</dbReference>
<comment type="caution">
    <text evidence="1">The sequence shown here is derived from an EMBL/GenBank/DDBJ whole genome shotgun (WGS) entry which is preliminary data.</text>
</comment>
<protein>
    <submittedName>
        <fullName evidence="1">Uncharacterized protein</fullName>
    </submittedName>
</protein>
<gene>
    <name evidence="1" type="ORF">DDY73_09500</name>
</gene>
<dbReference type="EMBL" id="DNWC01000124">
    <property type="protein sequence ID" value="HBJ09225.1"/>
    <property type="molecule type" value="Genomic_DNA"/>
</dbReference>
<sequence length="122" mass="14224">MIKQDFLLVQIEELAKKLAKLLKKKETPGSNTDTLADDCYKDIHLSLQEVQNATAEELTEKVPDWELLELLVKLMLADDRINTDRQQIEKAQQLLYFVQERDRTYSFDRIALAESIRSLLTE</sequence>
<evidence type="ECO:0000313" key="1">
    <source>
        <dbReference type="EMBL" id="HBJ09225.1"/>
    </source>
</evidence>
<proteinExistence type="predicted"/>